<feature type="chain" id="PRO_5047023245" description="SH3 domain-containing protein" evidence="1">
    <location>
        <begin position="23"/>
        <end position="234"/>
    </location>
</feature>
<dbReference type="Proteomes" id="UP001276564">
    <property type="component" value="Unassembled WGS sequence"/>
</dbReference>
<accession>A0ABU5AS23</accession>
<dbReference type="EMBL" id="JAVIIP010000011">
    <property type="protein sequence ID" value="MDX8540083.1"/>
    <property type="molecule type" value="Genomic_DNA"/>
</dbReference>
<evidence type="ECO:0000313" key="2">
    <source>
        <dbReference type="EMBL" id="MDX8540083.1"/>
    </source>
</evidence>
<name>A0ABU5AS23_9HYPH</name>
<organism evidence="2 3">
    <name type="scientific">Mesorhizobium abyssinicae</name>
    <dbReference type="NCBI Taxonomy" id="1209958"/>
    <lineage>
        <taxon>Bacteria</taxon>
        <taxon>Pseudomonadati</taxon>
        <taxon>Pseudomonadota</taxon>
        <taxon>Alphaproteobacteria</taxon>
        <taxon>Hyphomicrobiales</taxon>
        <taxon>Phyllobacteriaceae</taxon>
        <taxon>Mesorhizobium</taxon>
    </lineage>
</organism>
<feature type="signal peptide" evidence="1">
    <location>
        <begin position="1"/>
        <end position="22"/>
    </location>
</feature>
<reference evidence="2 3" key="1">
    <citation type="submission" date="2023-08" db="EMBL/GenBank/DDBJ databases">
        <title>Implementing the SeqCode for naming new Mesorhizobium species isolated from Vachellia karroo root nodules.</title>
        <authorList>
            <person name="Van Lill M."/>
        </authorList>
    </citation>
    <scope>NUCLEOTIDE SEQUENCE [LARGE SCALE GENOMIC DNA]</scope>
    <source>
        <strain evidence="2 3">VK4B</strain>
    </source>
</reference>
<keyword evidence="1" id="KW-0732">Signal</keyword>
<protein>
    <recommendedName>
        <fullName evidence="4">SH3 domain-containing protein</fullName>
    </recommendedName>
</protein>
<evidence type="ECO:0000256" key="1">
    <source>
        <dbReference type="SAM" id="SignalP"/>
    </source>
</evidence>
<evidence type="ECO:0000313" key="3">
    <source>
        <dbReference type="Proteomes" id="UP001276564"/>
    </source>
</evidence>
<evidence type="ECO:0008006" key="4">
    <source>
        <dbReference type="Google" id="ProtNLM"/>
    </source>
</evidence>
<gene>
    <name evidence="2" type="ORF">RFM23_20905</name>
</gene>
<keyword evidence="3" id="KW-1185">Reference proteome</keyword>
<proteinExistence type="predicted"/>
<dbReference type="RefSeq" id="WP_320321227.1">
    <property type="nucleotide sequence ID" value="NZ_JAVIIP010000011.1"/>
</dbReference>
<comment type="caution">
    <text evidence="2">The sequence shown here is derived from an EMBL/GenBank/DDBJ whole genome shotgun (WGS) entry which is preliminary data.</text>
</comment>
<sequence>MRKLAQAAVLLFLAAWIILPHTKNNPPPNSISAPTALMPSKATETTIASRVPASTCSIGQPGSGDVVAITGEFAPRTAPSNEGQKIKNEKCSSILGSIHYHQIDSSTTVKQLCTERDWSEVQIVTPEWLTHVRGWVPTKILRGIARTSEGTRVYVETDFIWDDDTSKFKPQIVAVTNKIAQEHPGCSDLETASVAMSPSHSKPGDPVFFVTCNPSATPFNVWFRPDDAGSTGTP</sequence>